<protein>
    <submittedName>
        <fullName evidence="2">Uncharacterized protein</fullName>
    </submittedName>
</protein>
<feature type="region of interest" description="Disordered" evidence="1">
    <location>
        <begin position="292"/>
        <end position="320"/>
    </location>
</feature>
<feature type="compositionally biased region" description="Basic residues" evidence="1">
    <location>
        <begin position="296"/>
        <end position="305"/>
    </location>
</feature>
<accession>A0A125QIF3</accession>
<evidence type="ECO:0000256" key="1">
    <source>
        <dbReference type="SAM" id="MobiDB-lite"/>
    </source>
</evidence>
<reference evidence="2 3" key="1">
    <citation type="submission" date="2015-05" db="EMBL/GenBank/DDBJ databases">
        <title>A genomic and transcriptomic approach to investigate the blue pigment phenotype in Pseudomonas fluorescens.</title>
        <authorList>
            <person name="Andreani N.A."/>
            <person name="Cardazzo B."/>
        </authorList>
    </citation>
    <scope>NUCLEOTIDE SEQUENCE [LARGE SCALE GENOMIC DNA]</scope>
    <source>
        <strain evidence="2 3">Ps_22</strain>
    </source>
</reference>
<name>A0A125QIF3_PSEFL</name>
<dbReference type="EMBL" id="LCYA01000077">
    <property type="protein sequence ID" value="KWV87492.1"/>
    <property type="molecule type" value="Genomic_DNA"/>
</dbReference>
<sequence>MGIQVLHLRRLDARLAQRLSHCPARTVTVFRPCGHVIGVCTGAIAHQFGNRLRAPRQGMFEFFNYQNAGAFAHHKAVARLIEGSRSALRGGIEIAGQRSRCGESGKADAMNRRFGTAAYRDVDFPGANHSRCVADSLNPGGTRGYWRTQRAFQAIVDRHMPGGHVAQKRWNGEGRQTTRALAVGGAHRIGNGRETADAGGDDGCRAFLLLGCSGGPIGLLQGFIRRRQGKQDKAVHLALFLGCQQSIRIKTGFGVLQHTLHLAADADRQITDQLLRQAADARLSVQQALPSGFHARPQRRQRAHARHDDTFTHAQSTPVA</sequence>
<evidence type="ECO:0000313" key="3">
    <source>
        <dbReference type="Proteomes" id="UP000061348"/>
    </source>
</evidence>
<comment type="caution">
    <text evidence="2">The sequence shown here is derived from an EMBL/GenBank/DDBJ whole genome shotgun (WGS) entry which is preliminary data.</text>
</comment>
<evidence type="ECO:0000313" key="2">
    <source>
        <dbReference type="EMBL" id="KWV87492.1"/>
    </source>
</evidence>
<organism evidence="2 3">
    <name type="scientific">Pseudomonas fluorescens</name>
    <dbReference type="NCBI Taxonomy" id="294"/>
    <lineage>
        <taxon>Bacteria</taxon>
        <taxon>Pseudomonadati</taxon>
        <taxon>Pseudomonadota</taxon>
        <taxon>Gammaproteobacteria</taxon>
        <taxon>Pseudomonadales</taxon>
        <taxon>Pseudomonadaceae</taxon>
        <taxon>Pseudomonas</taxon>
    </lineage>
</organism>
<dbReference type="Proteomes" id="UP000061348">
    <property type="component" value="Unassembled WGS sequence"/>
</dbReference>
<proteinExistence type="predicted"/>
<gene>
    <name evidence="2" type="ORF">PFLmoz3_02775</name>
</gene>
<dbReference type="AlphaFoldDB" id="A0A125QIF3"/>